<keyword evidence="3" id="KW-1185">Reference proteome</keyword>
<dbReference type="Pfam" id="PF01610">
    <property type="entry name" value="DDE_Tnp_ISL3"/>
    <property type="match status" value="1"/>
</dbReference>
<evidence type="ECO:0000313" key="2">
    <source>
        <dbReference type="EMBL" id="GCD10042.1"/>
    </source>
</evidence>
<dbReference type="RefSeq" id="WP_125000014.1">
    <property type="nucleotide sequence ID" value="NZ_BHYK01000007.1"/>
</dbReference>
<dbReference type="AlphaFoldDB" id="A0A401UKP8"/>
<evidence type="ECO:0000313" key="3">
    <source>
        <dbReference type="Proteomes" id="UP000287872"/>
    </source>
</evidence>
<gene>
    <name evidence="2" type="ORF">Ctaglu_16650</name>
</gene>
<reference evidence="2 3" key="1">
    <citation type="submission" date="2018-11" db="EMBL/GenBank/DDBJ databases">
        <title>Genome sequencing and assembly of Clostridium tagluense strain A121.</title>
        <authorList>
            <person name="Murakami T."/>
            <person name="Segawa T."/>
            <person name="Shcherbakova V.A."/>
            <person name="Mori H."/>
            <person name="Yoshimura Y."/>
        </authorList>
    </citation>
    <scope>NUCLEOTIDE SEQUENCE [LARGE SCALE GENOMIC DNA]</scope>
    <source>
        <strain evidence="2 3">A121</strain>
    </source>
</reference>
<accession>A0A401UKP8</accession>
<dbReference type="OrthoDB" id="2110692at2"/>
<dbReference type="InterPro" id="IPR002560">
    <property type="entry name" value="Transposase_DDE"/>
</dbReference>
<comment type="caution">
    <text evidence="2">The sequence shown here is derived from an EMBL/GenBank/DDBJ whole genome shotgun (WGS) entry which is preliminary data.</text>
</comment>
<name>A0A401UKP8_9CLOT</name>
<dbReference type="EMBL" id="BHYK01000007">
    <property type="protein sequence ID" value="GCD10042.1"/>
    <property type="molecule type" value="Genomic_DNA"/>
</dbReference>
<feature type="domain" description="Transposase IS204/IS1001/IS1096/IS1165 DDE" evidence="1">
    <location>
        <begin position="8"/>
        <end position="51"/>
    </location>
</feature>
<evidence type="ECO:0000259" key="1">
    <source>
        <dbReference type="Pfam" id="PF01610"/>
    </source>
</evidence>
<protein>
    <recommendedName>
        <fullName evidence="1">Transposase IS204/IS1001/IS1096/IS1165 DDE domain-containing protein</fullName>
    </recommendedName>
</protein>
<organism evidence="2 3">
    <name type="scientific">Clostridium tagluense</name>
    <dbReference type="NCBI Taxonomy" id="360422"/>
    <lineage>
        <taxon>Bacteria</taxon>
        <taxon>Bacillati</taxon>
        <taxon>Bacillota</taxon>
        <taxon>Clostridia</taxon>
        <taxon>Eubacteriales</taxon>
        <taxon>Clostridiaceae</taxon>
        <taxon>Clostridium</taxon>
    </lineage>
</organism>
<proteinExistence type="predicted"/>
<dbReference type="Proteomes" id="UP000287872">
    <property type="component" value="Unassembled WGS sequence"/>
</dbReference>
<sequence>MLENWCCYFEESSYLETAYELKEEFRDIYMLIDKNEAIDAFESWCTKVYHTIMFQI</sequence>